<gene>
    <name evidence="2" type="ORF">A3A61_04040</name>
</gene>
<accession>A0A1G1WTL4</accession>
<feature type="transmembrane region" description="Helical" evidence="1">
    <location>
        <begin position="44"/>
        <end position="63"/>
    </location>
</feature>
<reference evidence="2 3" key="1">
    <citation type="journal article" date="2016" name="Nat. Commun.">
        <title>Thousands of microbial genomes shed light on interconnected biogeochemical processes in an aquifer system.</title>
        <authorList>
            <person name="Anantharaman K."/>
            <person name="Brown C.T."/>
            <person name="Hug L.A."/>
            <person name="Sharon I."/>
            <person name="Castelle C.J."/>
            <person name="Probst A.J."/>
            <person name="Thomas B.C."/>
            <person name="Singh A."/>
            <person name="Wilkins M.J."/>
            <person name="Karaoz U."/>
            <person name="Brodie E.L."/>
            <person name="Williams K.H."/>
            <person name="Hubbard S.S."/>
            <person name="Banfield J.F."/>
        </authorList>
    </citation>
    <scope>NUCLEOTIDE SEQUENCE [LARGE SCALE GENOMIC DNA]</scope>
</reference>
<keyword evidence="1" id="KW-1133">Transmembrane helix</keyword>
<dbReference type="PANTHER" id="PTHR37938:SF1">
    <property type="entry name" value="BLL0215 PROTEIN"/>
    <property type="match status" value="1"/>
</dbReference>
<dbReference type="STRING" id="1802605.A3A61_04040"/>
<name>A0A1G1WTL4_9BACT</name>
<keyword evidence="1" id="KW-0812">Transmembrane</keyword>
<dbReference type="Proteomes" id="UP000177718">
    <property type="component" value="Unassembled WGS sequence"/>
</dbReference>
<sequence length="187" mass="21829">MEQEEIKAAGSFEETPKATHFDNQLEGEKIVLVLRKHWFTNLRWVFTSVVLLFFPAILLNVLLVGSPELVNSVPLNYQMVLTLLWYLMVLGFTFEQFLMWYFNVYIVTNKRIVDVDFFGLFYKQISETEIDKVQDITHRVAGIPNTFFNYGDVLIQTAGETLNFEFQSTPYPAEVQAKIRELLRSNQ</sequence>
<keyword evidence="1" id="KW-0472">Membrane</keyword>
<feature type="transmembrane region" description="Helical" evidence="1">
    <location>
        <begin position="83"/>
        <end position="102"/>
    </location>
</feature>
<evidence type="ECO:0000313" key="2">
    <source>
        <dbReference type="EMBL" id="OGY31099.1"/>
    </source>
</evidence>
<protein>
    <submittedName>
        <fullName evidence="2">Uncharacterized protein</fullName>
    </submittedName>
</protein>
<organism evidence="2 3">
    <name type="scientific">Candidatus Woykebacteria bacterium RIFCSPLOWO2_01_FULL_43_14</name>
    <dbReference type="NCBI Taxonomy" id="1802605"/>
    <lineage>
        <taxon>Bacteria</taxon>
        <taxon>Candidatus Woykeibacteriota</taxon>
    </lineage>
</organism>
<dbReference type="EMBL" id="MHDB01000037">
    <property type="protein sequence ID" value="OGY31099.1"/>
    <property type="molecule type" value="Genomic_DNA"/>
</dbReference>
<dbReference type="AlphaFoldDB" id="A0A1G1WTL4"/>
<proteinExistence type="predicted"/>
<evidence type="ECO:0000313" key="3">
    <source>
        <dbReference type="Proteomes" id="UP000177718"/>
    </source>
</evidence>
<dbReference type="PANTHER" id="PTHR37938">
    <property type="entry name" value="BLL0215 PROTEIN"/>
    <property type="match status" value="1"/>
</dbReference>
<comment type="caution">
    <text evidence="2">The sequence shown here is derived from an EMBL/GenBank/DDBJ whole genome shotgun (WGS) entry which is preliminary data.</text>
</comment>
<evidence type="ECO:0000256" key="1">
    <source>
        <dbReference type="SAM" id="Phobius"/>
    </source>
</evidence>